<proteinExistence type="predicted"/>
<keyword evidence="2" id="KW-1185">Reference proteome</keyword>
<dbReference type="Proteomes" id="UP000663873">
    <property type="component" value="Unassembled WGS sequence"/>
</dbReference>
<evidence type="ECO:0000313" key="1">
    <source>
        <dbReference type="EMBL" id="CAF4813556.1"/>
    </source>
</evidence>
<protein>
    <submittedName>
        <fullName evidence="1">Uncharacterized protein</fullName>
    </submittedName>
</protein>
<dbReference type="EMBL" id="CAJOBP010051147">
    <property type="protein sequence ID" value="CAF4813556.1"/>
    <property type="molecule type" value="Genomic_DNA"/>
</dbReference>
<name>A0A821PUB7_9BILA</name>
<gene>
    <name evidence="1" type="ORF">UJA718_LOCUS41836</name>
</gene>
<comment type="caution">
    <text evidence="1">The sequence shown here is derived from an EMBL/GenBank/DDBJ whole genome shotgun (WGS) entry which is preliminary data.</text>
</comment>
<organism evidence="1 2">
    <name type="scientific">Rotaria socialis</name>
    <dbReference type="NCBI Taxonomy" id="392032"/>
    <lineage>
        <taxon>Eukaryota</taxon>
        <taxon>Metazoa</taxon>
        <taxon>Spiralia</taxon>
        <taxon>Gnathifera</taxon>
        <taxon>Rotifera</taxon>
        <taxon>Eurotatoria</taxon>
        <taxon>Bdelloidea</taxon>
        <taxon>Philodinida</taxon>
        <taxon>Philodinidae</taxon>
        <taxon>Rotaria</taxon>
    </lineage>
</organism>
<feature type="non-terminal residue" evidence="1">
    <location>
        <position position="1"/>
    </location>
</feature>
<dbReference type="AlphaFoldDB" id="A0A821PUB7"/>
<sequence>EQDYIEWLKGQKNEITDSSIKSDLKYLHDYWNDPSLSERDRFLRDFILNKMHLQHADDDDDDDDDETR</sequence>
<reference evidence="1" key="1">
    <citation type="submission" date="2021-02" db="EMBL/GenBank/DDBJ databases">
        <authorList>
            <person name="Nowell W R."/>
        </authorList>
    </citation>
    <scope>NUCLEOTIDE SEQUENCE</scope>
</reference>
<accession>A0A821PUB7</accession>
<evidence type="ECO:0000313" key="2">
    <source>
        <dbReference type="Proteomes" id="UP000663873"/>
    </source>
</evidence>